<proteinExistence type="predicted"/>
<evidence type="ECO:0000313" key="2">
    <source>
        <dbReference type="Proteomes" id="UP000443090"/>
    </source>
</evidence>
<keyword evidence="2" id="KW-1185">Reference proteome</keyword>
<gene>
    <name evidence="1" type="ORF">LOCC1_G008068</name>
</gene>
<organism evidence="1 2">
    <name type="scientific">Lachnellula occidentalis</name>
    <dbReference type="NCBI Taxonomy" id="215460"/>
    <lineage>
        <taxon>Eukaryota</taxon>
        <taxon>Fungi</taxon>
        <taxon>Dikarya</taxon>
        <taxon>Ascomycota</taxon>
        <taxon>Pezizomycotina</taxon>
        <taxon>Leotiomycetes</taxon>
        <taxon>Helotiales</taxon>
        <taxon>Lachnaceae</taxon>
        <taxon>Lachnellula</taxon>
    </lineage>
</organism>
<reference evidence="1 2" key="1">
    <citation type="submission" date="2018-05" db="EMBL/GenBank/DDBJ databases">
        <title>Genome sequencing and assembly of the regulated plant pathogen Lachnellula willkommii and related sister species for the development of diagnostic species identification markers.</title>
        <authorList>
            <person name="Giroux E."/>
            <person name="Bilodeau G."/>
        </authorList>
    </citation>
    <scope>NUCLEOTIDE SEQUENCE [LARGE SCALE GENOMIC DNA]</scope>
    <source>
        <strain evidence="1 2">CBS 160.35</strain>
    </source>
</reference>
<dbReference type="EMBL" id="QGMI01000384">
    <property type="protein sequence ID" value="TVY41580.1"/>
    <property type="molecule type" value="Genomic_DNA"/>
</dbReference>
<sequence length="79" mass="9178">MLKWDDPVRVKTRPRISTHEDQIRYMEEDKGFHNDVETFRGLRLSAADDIPLESDLATFYTIIYQGLPDDTMSPYTALA</sequence>
<name>A0A8H8RVS4_9HELO</name>
<dbReference type="Proteomes" id="UP000443090">
    <property type="component" value="Unassembled WGS sequence"/>
</dbReference>
<comment type="caution">
    <text evidence="1">The sequence shown here is derived from an EMBL/GenBank/DDBJ whole genome shotgun (WGS) entry which is preliminary data.</text>
</comment>
<protein>
    <submittedName>
        <fullName evidence="1">Uncharacterized protein</fullName>
    </submittedName>
</protein>
<evidence type="ECO:0000313" key="1">
    <source>
        <dbReference type="EMBL" id="TVY41580.1"/>
    </source>
</evidence>
<dbReference type="AlphaFoldDB" id="A0A8H8RVS4"/>
<accession>A0A8H8RVS4</accession>